<dbReference type="EMBL" id="ACLJ02000001">
    <property type="protein sequence ID" value="EFK55108.1"/>
    <property type="molecule type" value="Genomic_DNA"/>
</dbReference>
<keyword evidence="3" id="KW-1185">Reference proteome</keyword>
<sequence length="125" mass="12966">MSGHAGPAPVADIASESFPEYGQSLHSGYLDGYDPVSLGAPHSSLMKTRTWVGMGLMLASLAGIGTLIYGAGTHLWGHGASPDITNTLFIVGGVFTAVTLIGAIIAIVSGRSDYKAYRKETGRLN</sequence>
<accession>D7WB77</accession>
<evidence type="ECO:0000313" key="2">
    <source>
        <dbReference type="EMBL" id="EFK55108.1"/>
    </source>
</evidence>
<keyword evidence="1" id="KW-0472">Membrane</keyword>
<dbReference type="eggNOG" id="ENOG5031I0N">
    <property type="taxonomic scope" value="Bacteria"/>
</dbReference>
<name>D7WB77_9CORY</name>
<keyword evidence="1" id="KW-1133">Transmembrane helix</keyword>
<evidence type="ECO:0000256" key="1">
    <source>
        <dbReference type="SAM" id="Phobius"/>
    </source>
</evidence>
<protein>
    <submittedName>
        <fullName evidence="2">Uncharacterized protein</fullName>
    </submittedName>
</protein>
<feature type="transmembrane region" description="Helical" evidence="1">
    <location>
        <begin position="51"/>
        <end position="72"/>
    </location>
</feature>
<keyword evidence="1" id="KW-0812">Transmembrane</keyword>
<dbReference type="STRING" id="585529.HMPREF0291_10366"/>
<dbReference type="Proteomes" id="UP000004208">
    <property type="component" value="Unassembled WGS sequence"/>
</dbReference>
<dbReference type="AlphaFoldDB" id="D7WB77"/>
<dbReference type="RefSeq" id="WP_005287039.1">
    <property type="nucleotide sequence ID" value="NZ_CM000961.1"/>
</dbReference>
<comment type="caution">
    <text evidence="2">The sequence shown here is derived from an EMBL/GenBank/DDBJ whole genome shotgun (WGS) entry which is preliminary data.</text>
</comment>
<feature type="transmembrane region" description="Helical" evidence="1">
    <location>
        <begin position="84"/>
        <end position="108"/>
    </location>
</feature>
<reference evidence="2" key="1">
    <citation type="submission" date="2010-06" db="EMBL/GenBank/DDBJ databases">
        <authorList>
            <person name="Muzny D."/>
            <person name="Qin X."/>
            <person name="Buhay C."/>
            <person name="Dugan-Rocha S."/>
            <person name="Ding Y."/>
            <person name="Chen G."/>
            <person name="Hawes A."/>
            <person name="Holder M."/>
            <person name="Jhangiani S."/>
            <person name="Johnson A."/>
            <person name="Khan Z."/>
            <person name="Li Z."/>
            <person name="Liu W."/>
            <person name="Liu X."/>
            <person name="Perez L."/>
            <person name="Shen H."/>
            <person name="Wang Q."/>
            <person name="Watt J."/>
            <person name="Xi L."/>
            <person name="Xin Y."/>
            <person name="Zhou J."/>
            <person name="Deng J."/>
            <person name="Jiang H."/>
            <person name="Liu Y."/>
            <person name="Qu J."/>
            <person name="Song X.-Z."/>
            <person name="Zhang L."/>
            <person name="Villasana D."/>
            <person name="Johnson A."/>
            <person name="Liu J."/>
            <person name="Liyanage D."/>
            <person name="Lorensuhewa L."/>
            <person name="Robinson T."/>
            <person name="Song A."/>
            <person name="Song B.-B."/>
            <person name="Dinh H."/>
            <person name="Thornton R."/>
            <person name="Coyle M."/>
            <person name="Francisco L."/>
            <person name="Jackson L."/>
            <person name="Javaid M."/>
            <person name="Korchina V."/>
            <person name="Kovar C."/>
            <person name="Mata R."/>
            <person name="Mathew T."/>
            <person name="Ngo R."/>
            <person name="Nguyen L."/>
            <person name="Nguyen N."/>
            <person name="Okwuonu G."/>
            <person name="Ongeri F."/>
            <person name="Pham C."/>
            <person name="Simmons D."/>
            <person name="Wilczek-Boney K."/>
            <person name="Hale W."/>
            <person name="Jakkamsetti A."/>
            <person name="Pham P."/>
            <person name="Ruth R."/>
            <person name="San Lucas F."/>
            <person name="Warren J."/>
            <person name="Zhang J."/>
            <person name="Zhao Z."/>
            <person name="Zhou C."/>
            <person name="Zhu D."/>
            <person name="Lee S."/>
            <person name="Bess C."/>
            <person name="Blankenburg K."/>
            <person name="Forbes L."/>
            <person name="Fu Q."/>
            <person name="Gubbala S."/>
            <person name="Hirani K."/>
            <person name="Jayaseelan J.C."/>
            <person name="Lara F."/>
            <person name="Munidasa M."/>
            <person name="Palculict T."/>
            <person name="Patil S."/>
            <person name="Pu L.-L."/>
            <person name="Saada N."/>
            <person name="Tang L."/>
            <person name="Weissenberger G."/>
            <person name="Zhu Y."/>
            <person name="Hemphill L."/>
            <person name="Shang Y."/>
            <person name="Youmans B."/>
            <person name="Ayvaz T."/>
            <person name="Ross M."/>
            <person name="Santibanez J."/>
            <person name="Aqrawi P."/>
            <person name="Gross S."/>
            <person name="Joshi V."/>
            <person name="Fowler G."/>
            <person name="Nazareth L."/>
            <person name="Reid J."/>
            <person name="Worley K."/>
            <person name="Petrosino J."/>
            <person name="Highlander S."/>
            <person name="Gibbs R."/>
        </authorList>
    </citation>
    <scope>NUCLEOTIDE SEQUENCE [LARGE SCALE GENOMIC DNA]</scope>
    <source>
        <strain evidence="2">ATCC 33030</strain>
    </source>
</reference>
<evidence type="ECO:0000313" key="3">
    <source>
        <dbReference type="Proteomes" id="UP000004208"/>
    </source>
</evidence>
<proteinExistence type="predicted"/>
<dbReference type="HOGENOM" id="CLU_157817_0_0_11"/>
<gene>
    <name evidence="2" type="ORF">HMPREF0291_10366</name>
</gene>
<organism evidence="2 3">
    <name type="scientific">Corynebacterium genitalium ATCC 33030</name>
    <dbReference type="NCBI Taxonomy" id="585529"/>
    <lineage>
        <taxon>Bacteria</taxon>
        <taxon>Bacillati</taxon>
        <taxon>Actinomycetota</taxon>
        <taxon>Actinomycetes</taxon>
        <taxon>Mycobacteriales</taxon>
        <taxon>Corynebacteriaceae</taxon>
        <taxon>Corynebacterium</taxon>
    </lineage>
</organism>